<dbReference type="Pfam" id="PF00825">
    <property type="entry name" value="Ribonuclease_P"/>
    <property type="match status" value="1"/>
</dbReference>
<proteinExistence type="inferred from homology"/>
<evidence type="ECO:0000256" key="8">
    <source>
        <dbReference type="NCBIfam" id="TIGR00188"/>
    </source>
</evidence>
<evidence type="ECO:0000256" key="7">
    <source>
        <dbReference type="HAMAP-Rule" id="MF_00227"/>
    </source>
</evidence>
<dbReference type="GO" id="GO:0004526">
    <property type="term" value="F:ribonuclease P activity"/>
    <property type="evidence" value="ECO:0007669"/>
    <property type="project" value="UniProtKB-UniRule"/>
</dbReference>
<reference evidence="9 10" key="1">
    <citation type="submission" date="2018-11" db="EMBL/GenBank/DDBJ databases">
        <title>Novel Erysipelotrichaceae bacterium isolated from small intestine of a swine.</title>
        <authorList>
            <person name="Kim J.S."/>
            <person name="Choe H."/>
            <person name="Lee Y.R."/>
            <person name="Kim K.M."/>
            <person name="Park D.S."/>
        </authorList>
    </citation>
    <scope>NUCLEOTIDE SEQUENCE [LARGE SCALE GENOMIC DNA]</scope>
    <source>
        <strain evidence="9 10">SG0102</strain>
    </source>
</reference>
<gene>
    <name evidence="7 9" type="primary">rnpA</name>
    <name evidence="9" type="ORF">SG0102_30030</name>
</gene>
<evidence type="ECO:0000256" key="6">
    <source>
        <dbReference type="ARBA" id="ARBA00022884"/>
    </source>
</evidence>
<dbReference type="GO" id="GO:0001682">
    <property type="term" value="P:tRNA 5'-leader removal"/>
    <property type="evidence" value="ECO:0007669"/>
    <property type="project" value="UniProtKB-UniRule"/>
</dbReference>
<dbReference type="EC" id="3.1.26.5" evidence="7 8"/>
<dbReference type="FunCoup" id="A0A3G9JYI6">
    <property type="interactions" value="207"/>
</dbReference>
<keyword evidence="4 7" id="KW-0255">Endonuclease</keyword>
<dbReference type="NCBIfam" id="TIGR00188">
    <property type="entry name" value="rnpA"/>
    <property type="match status" value="1"/>
</dbReference>
<protein>
    <recommendedName>
        <fullName evidence="7 8">Ribonuclease P protein component</fullName>
        <shortName evidence="7">RNase P protein</shortName>
        <shortName evidence="7">RNaseP protein</shortName>
        <ecNumber evidence="7 8">3.1.26.5</ecNumber>
    </recommendedName>
    <alternativeName>
        <fullName evidence="7">Protein C5</fullName>
    </alternativeName>
</protein>
<dbReference type="HAMAP" id="MF_00227">
    <property type="entry name" value="RNase_P"/>
    <property type="match status" value="1"/>
</dbReference>
<keyword evidence="6 7" id="KW-0694">RNA-binding</keyword>
<dbReference type="AlphaFoldDB" id="A0A3G9JYI6"/>
<name>A0A3G9JYI6_9FIRM</name>
<dbReference type="Gene3D" id="3.30.230.10">
    <property type="match status" value="1"/>
</dbReference>
<dbReference type="InParanoid" id="A0A3G9JYI6"/>
<evidence type="ECO:0000256" key="4">
    <source>
        <dbReference type="ARBA" id="ARBA00022759"/>
    </source>
</evidence>
<keyword evidence="5 7" id="KW-0378">Hydrolase</keyword>
<dbReference type="GO" id="GO:0042781">
    <property type="term" value="F:3'-tRNA processing endoribonuclease activity"/>
    <property type="evidence" value="ECO:0007669"/>
    <property type="project" value="TreeGrafter"/>
</dbReference>
<keyword evidence="2 7" id="KW-0819">tRNA processing</keyword>
<dbReference type="SUPFAM" id="SSF54211">
    <property type="entry name" value="Ribosomal protein S5 domain 2-like"/>
    <property type="match status" value="1"/>
</dbReference>
<dbReference type="EMBL" id="AP019309">
    <property type="protein sequence ID" value="BBH28069.1"/>
    <property type="molecule type" value="Genomic_DNA"/>
</dbReference>
<comment type="similarity">
    <text evidence="7">Belongs to the RnpA family.</text>
</comment>
<dbReference type="GO" id="GO:0030677">
    <property type="term" value="C:ribonuclease P complex"/>
    <property type="evidence" value="ECO:0007669"/>
    <property type="project" value="TreeGrafter"/>
</dbReference>
<accession>A0A3G9JYI6</accession>
<evidence type="ECO:0000256" key="1">
    <source>
        <dbReference type="ARBA" id="ARBA00002663"/>
    </source>
</evidence>
<dbReference type="Proteomes" id="UP000268059">
    <property type="component" value="Chromosome"/>
</dbReference>
<evidence type="ECO:0000313" key="10">
    <source>
        <dbReference type="Proteomes" id="UP000268059"/>
    </source>
</evidence>
<dbReference type="KEGG" id="ebm:SG0102_30030"/>
<dbReference type="RefSeq" id="WP_125120739.1">
    <property type="nucleotide sequence ID" value="NZ_AP019309.1"/>
</dbReference>
<keyword evidence="3 7" id="KW-0540">Nuclease</keyword>
<evidence type="ECO:0000256" key="2">
    <source>
        <dbReference type="ARBA" id="ARBA00022694"/>
    </source>
</evidence>
<dbReference type="InterPro" id="IPR020539">
    <property type="entry name" value="RNase_P_CS"/>
</dbReference>
<dbReference type="InterPro" id="IPR014721">
    <property type="entry name" value="Ribsml_uS5_D2-typ_fold_subgr"/>
</dbReference>
<evidence type="ECO:0000313" key="9">
    <source>
        <dbReference type="EMBL" id="BBH28069.1"/>
    </source>
</evidence>
<comment type="catalytic activity">
    <reaction evidence="7">
        <text>Endonucleolytic cleavage of RNA, removing 5'-extranucleotides from tRNA precursor.</text>
        <dbReference type="EC" id="3.1.26.5"/>
    </reaction>
</comment>
<evidence type="ECO:0000256" key="3">
    <source>
        <dbReference type="ARBA" id="ARBA00022722"/>
    </source>
</evidence>
<dbReference type="InterPro" id="IPR000100">
    <property type="entry name" value="RNase_P"/>
</dbReference>
<dbReference type="PANTHER" id="PTHR33992">
    <property type="entry name" value="RIBONUCLEASE P PROTEIN COMPONENT"/>
    <property type="match status" value="1"/>
</dbReference>
<organism evidence="9 10">
    <name type="scientific">Intestinibaculum porci</name>
    <dbReference type="NCBI Taxonomy" id="2487118"/>
    <lineage>
        <taxon>Bacteria</taxon>
        <taxon>Bacillati</taxon>
        <taxon>Bacillota</taxon>
        <taxon>Erysipelotrichia</taxon>
        <taxon>Erysipelotrichales</taxon>
        <taxon>Erysipelotrichaceae</taxon>
        <taxon>Intestinibaculum</taxon>
    </lineage>
</organism>
<dbReference type="GO" id="GO:0000049">
    <property type="term" value="F:tRNA binding"/>
    <property type="evidence" value="ECO:0007669"/>
    <property type="project" value="UniProtKB-UniRule"/>
</dbReference>
<evidence type="ECO:0000256" key="5">
    <source>
        <dbReference type="ARBA" id="ARBA00022801"/>
    </source>
</evidence>
<dbReference type="InterPro" id="IPR020568">
    <property type="entry name" value="Ribosomal_Su5_D2-typ_SF"/>
</dbReference>
<dbReference type="PROSITE" id="PS00648">
    <property type="entry name" value="RIBONUCLEASE_P"/>
    <property type="match status" value="1"/>
</dbReference>
<comment type="subunit">
    <text evidence="7">Consists of a catalytic RNA component (M1 or rnpB) and a protein subunit.</text>
</comment>
<dbReference type="PANTHER" id="PTHR33992:SF1">
    <property type="entry name" value="RIBONUCLEASE P PROTEIN COMPONENT"/>
    <property type="match status" value="1"/>
</dbReference>
<comment type="function">
    <text evidence="1 7">RNaseP catalyzes the removal of the 5'-leader sequence from pre-tRNA to produce the mature 5'-terminus. It can also cleave other RNA substrates such as 4.5S RNA. The protein component plays an auxiliary but essential role in vivo by binding to the 5'-leader sequence and broadening the substrate specificity of the ribozyme.</text>
</comment>
<keyword evidence="10" id="KW-1185">Reference proteome</keyword>
<sequence>MKKRYRIKKSQDFEKIIHKRKSVANKQFVLYYFPNDDHLRVGISVSKKLGKAVVRNKIKRQVRMMAQDIFDVDAKCDYIIIVRNQYLKNDFETNKQLLDSLYKKTLQRMEK</sequence>
<dbReference type="OrthoDB" id="9810867at2"/>